<dbReference type="Pfam" id="PF06803">
    <property type="entry name" value="DUF1232"/>
    <property type="match status" value="1"/>
</dbReference>
<comment type="subcellular location">
    <subcellularLocation>
        <location evidence="1">Endomembrane system</location>
        <topology evidence="1">Multi-pass membrane protein</topology>
    </subcellularLocation>
</comment>
<evidence type="ECO:0000256" key="3">
    <source>
        <dbReference type="ARBA" id="ARBA00022989"/>
    </source>
</evidence>
<reference evidence="6 7" key="1">
    <citation type="submission" date="2020-06" db="EMBL/GenBank/DDBJ databases">
        <title>Genome sequence of 2 isolates from Red Sea Mangroves.</title>
        <authorList>
            <person name="Sefrji F."/>
            <person name="Michoud G."/>
            <person name="Merlino G."/>
            <person name="Daffonchio D."/>
        </authorList>
    </citation>
    <scope>NUCLEOTIDE SEQUENCE [LARGE SCALE GENOMIC DNA]</scope>
    <source>
        <strain evidence="6 7">R1DC25</strain>
    </source>
</reference>
<feature type="domain" description="DUF1232" evidence="5">
    <location>
        <begin position="69"/>
        <end position="104"/>
    </location>
</feature>
<evidence type="ECO:0000256" key="4">
    <source>
        <dbReference type="ARBA" id="ARBA00023136"/>
    </source>
</evidence>
<dbReference type="KEGG" id="kmn:HW532_05920"/>
<evidence type="ECO:0000256" key="1">
    <source>
        <dbReference type="ARBA" id="ARBA00004127"/>
    </source>
</evidence>
<protein>
    <submittedName>
        <fullName evidence="6">DUF1232 domain-containing protein</fullName>
    </submittedName>
</protein>
<evidence type="ECO:0000313" key="6">
    <source>
        <dbReference type="EMBL" id="QPC42280.1"/>
    </source>
</evidence>
<sequence>MTRNDGAVGEAPDFGSPEIALPAVMTANEKRVRGGFWRKLARVFGTIPFAEEAVAAYYCAFDPATPTRVKAILLAALAYFVVPFDVLPDFIMGLGFTDDATVLMTALGLIHAHMTPAHRARARETLDRMREGERPDGAETGETA</sequence>
<evidence type="ECO:0000256" key="2">
    <source>
        <dbReference type="ARBA" id="ARBA00022692"/>
    </source>
</evidence>
<dbReference type="Proteomes" id="UP000593594">
    <property type="component" value="Chromosome"/>
</dbReference>
<dbReference type="RefSeq" id="WP_213163511.1">
    <property type="nucleotide sequence ID" value="NZ_CP058214.1"/>
</dbReference>
<accession>A0A7S8C2P5</accession>
<keyword evidence="2" id="KW-0812">Transmembrane</keyword>
<organism evidence="6 7">
    <name type="scientific">Kaustia mangrovi</name>
    <dbReference type="NCBI Taxonomy" id="2593653"/>
    <lineage>
        <taxon>Bacteria</taxon>
        <taxon>Pseudomonadati</taxon>
        <taxon>Pseudomonadota</taxon>
        <taxon>Alphaproteobacteria</taxon>
        <taxon>Hyphomicrobiales</taxon>
        <taxon>Parvibaculaceae</taxon>
        <taxon>Kaustia</taxon>
    </lineage>
</organism>
<dbReference type="AlphaFoldDB" id="A0A7S8C2P5"/>
<dbReference type="InterPro" id="IPR010652">
    <property type="entry name" value="DUF1232"/>
</dbReference>
<keyword evidence="7" id="KW-1185">Reference proteome</keyword>
<keyword evidence="3" id="KW-1133">Transmembrane helix</keyword>
<dbReference type="GO" id="GO:0012505">
    <property type="term" value="C:endomembrane system"/>
    <property type="evidence" value="ECO:0007669"/>
    <property type="project" value="UniProtKB-SubCell"/>
</dbReference>
<evidence type="ECO:0000259" key="5">
    <source>
        <dbReference type="Pfam" id="PF06803"/>
    </source>
</evidence>
<evidence type="ECO:0000313" key="7">
    <source>
        <dbReference type="Proteomes" id="UP000593594"/>
    </source>
</evidence>
<gene>
    <name evidence="6" type="ORF">HW532_05920</name>
</gene>
<dbReference type="EMBL" id="CP058214">
    <property type="protein sequence ID" value="QPC42280.1"/>
    <property type="molecule type" value="Genomic_DNA"/>
</dbReference>
<name>A0A7S8C2P5_9HYPH</name>
<keyword evidence="4" id="KW-0472">Membrane</keyword>
<proteinExistence type="predicted"/>